<feature type="transmembrane region" description="Helical" evidence="1">
    <location>
        <begin position="19"/>
        <end position="37"/>
    </location>
</feature>
<organism evidence="2 3">
    <name type="scientific">Pseudoneurospora amorphoporcata</name>
    <dbReference type="NCBI Taxonomy" id="241081"/>
    <lineage>
        <taxon>Eukaryota</taxon>
        <taxon>Fungi</taxon>
        <taxon>Dikarya</taxon>
        <taxon>Ascomycota</taxon>
        <taxon>Pezizomycotina</taxon>
        <taxon>Sordariomycetes</taxon>
        <taxon>Sordariomycetidae</taxon>
        <taxon>Sordariales</taxon>
        <taxon>Sordariaceae</taxon>
        <taxon>Pseudoneurospora</taxon>
    </lineage>
</organism>
<keyword evidence="3" id="KW-1185">Reference proteome</keyword>
<dbReference type="AlphaFoldDB" id="A0AAN6NJ90"/>
<dbReference type="EMBL" id="MU859496">
    <property type="protein sequence ID" value="KAK3946837.1"/>
    <property type="molecule type" value="Genomic_DNA"/>
</dbReference>
<keyword evidence="1" id="KW-0472">Membrane</keyword>
<evidence type="ECO:0000256" key="1">
    <source>
        <dbReference type="SAM" id="Phobius"/>
    </source>
</evidence>
<sequence length="72" mass="7808">MCCAALTPYVLRSRAQSSVLAHVIVTCSLTCAHGLALGRSRPYSQTSAHFLLLPLLMQQRVSHHTPYGAFAP</sequence>
<accession>A0AAN6NJ90</accession>
<proteinExistence type="predicted"/>
<dbReference type="Proteomes" id="UP001303222">
    <property type="component" value="Unassembled WGS sequence"/>
</dbReference>
<protein>
    <submittedName>
        <fullName evidence="2">Uncharacterized protein</fullName>
    </submittedName>
</protein>
<keyword evidence="1" id="KW-1133">Transmembrane helix</keyword>
<gene>
    <name evidence="2" type="ORF">QBC32DRAFT_356370</name>
</gene>
<name>A0AAN6NJ90_9PEZI</name>
<reference evidence="2" key="1">
    <citation type="journal article" date="2023" name="Mol. Phylogenet. Evol.">
        <title>Genome-scale phylogeny and comparative genomics of the fungal order Sordariales.</title>
        <authorList>
            <person name="Hensen N."/>
            <person name="Bonometti L."/>
            <person name="Westerberg I."/>
            <person name="Brannstrom I.O."/>
            <person name="Guillou S."/>
            <person name="Cros-Aarteil S."/>
            <person name="Calhoun S."/>
            <person name="Haridas S."/>
            <person name="Kuo A."/>
            <person name="Mondo S."/>
            <person name="Pangilinan J."/>
            <person name="Riley R."/>
            <person name="LaButti K."/>
            <person name="Andreopoulos B."/>
            <person name="Lipzen A."/>
            <person name="Chen C."/>
            <person name="Yan M."/>
            <person name="Daum C."/>
            <person name="Ng V."/>
            <person name="Clum A."/>
            <person name="Steindorff A."/>
            <person name="Ohm R.A."/>
            <person name="Martin F."/>
            <person name="Silar P."/>
            <person name="Natvig D.O."/>
            <person name="Lalanne C."/>
            <person name="Gautier V."/>
            <person name="Ament-Velasquez S.L."/>
            <person name="Kruys A."/>
            <person name="Hutchinson M.I."/>
            <person name="Powell A.J."/>
            <person name="Barry K."/>
            <person name="Miller A.N."/>
            <person name="Grigoriev I.V."/>
            <person name="Debuchy R."/>
            <person name="Gladieux P."/>
            <person name="Hiltunen Thoren M."/>
            <person name="Johannesson H."/>
        </authorList>
    </citation>
    <scope>NUCLEOTIDE SEQUENCE</scope>
    <source>
        <strain evidence="2">CBS 626.80</strain>
    </source>
</reference>
<comment type="caution">
    <text evidence="2">The sequence shown here is derived from an EMBL/GenBank/DDBJ whole genome shotgun (WGS) entry which is preliminary data.</text>
</comment>
<reference evidence="2" key="2">
    <citation type="submission" date="2023-06" db="EMBL/GenBank/DDBJ databases">
        <authorList>
            <consortium name="Lawrence Berkeley National Laboratory"/>
            <person name="Mondo S.J."/>
            <person name="Hensen N."/>
            <person name="Bonometti L."/>
            <person name="Westerberg I."/>
            <person name="Brannstrom I.O."/>
            <person name="Guillou S."/>
            <person name="Cros-Aarteil S."/>
            <person name="Calhoun S."/>
            <person name="Haridas S."/>
            <person name="Kuo A."/>
            <person name="Pangilinan J."/>
            <person name="Riley R."/>
            <person name="Labutti K."/>
            <person name="Andreopoulos B."/>
            <person name="Lipzen A."/>
            <person name="Chen C."/>
            <person name="Yanf M."/>
            <person name="Daum C."/>
            <person name="Ng V."/>
            <person name="Clum A."/>
            <person name="Steindorff A."/>
            <person name="Ohm R."/>
            <person name="Martin F."/>
            <person name="Silar P."/>
            <person name="Natvig D."/>
            <person name="Lalanne C."/>
            <person name="Gautier V."/>
            <person name="Ament-Velasquez S.L."/>
            <person name="Kruys A."/>
            <person name="Hutchinson M.I."/>
            <person name="Powell A.J."/>
            <person name="Barry K."/>
            <person name="Miller A.N."/>
            <person name="Grigoriev I.V."/>
            <person name="Debuchy R."/>
            <person name="Gladieux P."/>
            <person name="Thoren M.H."/>
            <person name="Johannesson H."/>
        </authorList>
    </citation>
    <scope>NUCLEOTIDE SEQUENCE</scope>
    <source>
        <strain evidence="2">CBS 626.80</strain>
    </source>
</reference>
<evidence type="ECO:0000313" key="3">
    <source>
        <dbReference type="Proteomes" id="UP001303222"/>
    </source>
</evidence>
<keyword evidence="1" id="KW-0812">Transmembrane</keyword>
<evidence type="ECO:0000313" key="2">
    <source>
        <dbReference type="EMBL" id="KAK3946837.1"/>
    </source>
</evidence>